<organism evidence="2 3">
    <name type="scientific">Selenomonas artemidis F0399</name>
    <dbReference type="NCBI Taxonomy" id="749551"/>
    <lineage>
        <taxon>Bacteria</taxon>
        <taxon>Bacillati</taxon>
        <taxon>Bacillota</taxon>
        <taxon>Negativicutes</taxon>
        <taxon>Selenomonadales</taxon>
        <taxon>Selenomonadaceae</taxon>
        <taxon>Selenomonas</taxon>
    </lineage>
</organism>
<proteinExistence type="predicted"/>
<dbReference type="Proteomes" id="UP000004633">
    <property type="component" value="Unassembled WGS sequence"/>
</dbReference>
<dbReference type="EMBL" id="AECV01000016">
    <property type="protein sequence ID" value="EFW29828.1"/>
    <property type="molecule type" value="Genomic_DNA"/>
</dbReference>
<comment type="caution">
    <text evidence="2">The sequence shown here is derived from an EMBL/GenBank/DDBJ whole genome shotgun (WGS) entry which is preliminary data.</text>
</comment>
<reference evidence="2 3" key="1">
    <citation type="submission" date="2010-08" db="EMBL/GenBank/DDBJ databases">
        <authorList>
            <person name="Weinstock G."/>
            <person name="Sodergren E."/>
            <person name="Clifton S."/>
            <person name="Fulton L."/>
            <person name="Fulton B."/>
            <person name="Courtney L."/>
            <person name="Fronick C."/>
            <person name="Harrison M."/>
            <person name="Strong C."/>
            <person name="Farmer C."/>
            <person name="Delahaunty K."/>
            <person name="Markovic C."/>
            <person name="Hall O."/>
            <person name="Minx P."/>
            <person name="Tomlinson C."/>
            <person name="Mitreva M."/>
            <person name="Hou S."/>
            <person name="Chen J."/>
            <person name="Wollam A."/>
            <person name="Pepin K.H."/>
            <person name="Johnson M."/>
            <person name="Bhonagiri V."/>
            <person name="Zhang X."/>
            <person name="Suruliraj S."/>
            <person name="Warren W."/>
            <person name="Chinwalla A."/>
            <person name="Mardis E.R."/>
            <person name="Wilson R.K."/>
        </authorList>
    </citation>
    <scope>NUCLEOTIDE SEQUENCE [LARGE SCALE GENOMIC DNA]</scope>
    <source>
        <strain evidence="2 3">F0399</strain>
    </source>
</reference>
<dbReference type="STRING" id="749551.HMPREF9555_01056"/>
<dbReference type="InterPro" id="IPR003672">
    <property type="entry name" value="CobN/Mg_chltase"/>
</dbReference>
<dbReference type="CDD" id="cd10150">
    <property type="entry name" value="CobN_like"/>
    <property type="match status" value="1"/>
</dbReference>
<dbReference type="InterPro" id="IPR011953">
    <property type="entry name" value="Cobalto_CobN"/>
</dbReference>
<dbReference type="AlphaFoldDB" id="E7N246"/>
<dbReference type="GO" id="GO:0051116">
    <property type="term" value="F:cobaltochelatase activity"/>
    <property type="evidence" value="ECO:0007669"/>
    <property type="project" value="InterPro"/>
</dbReference>
<evidence type="ECO:0000313" key="2">
    <source>
        <dbReference type="EMBL" id="EFW29828.1"/>
    </source>
</evidence>
<evidence type="ECO:0000259" key="1">
    <source>
        <dbReference type="Pfam" id="PF02514"/>
    </source>
</evidence>
<accession>E7N246</accession>
<evidence type="ECO:0000313" key="3">
    <source>
        <dbReference type="Proteomes" id="UP000004633"/>
    </source>
</evidence>
<feature type="domain" description="CobN/magnesium chelatase" evidence="1">
    <location>
        <begin position="92"/>
        <end position="1193"/>
    </location>
</feature>
<keyword evidence="3" id="KW-1185">Reference proteome</keyword>
<name>E7N246_9FIRM</name>
<dbReference type="HOGENOM" id="CLU_002017_1_2_9"/>
<protein>
    <submittedName>
        <fullName evidence="2">Putative cobaltochelatase, CobN subunit</fullName>
    </submittedName>
</protein>
<gene>
    <name evidence="2" type="ORF">HMPREF9555_01056</name>
</gene>
<sequence length="1213" mass="134269">MAGRLALPEGISCAAYYVQGEDAWTPDHMRAAAAADAVLFLWMGTGLDRPFLQRASAYLLRVQKCHAFLVENSGAERISFGMTDDDLMELRRYFRFDGEGNVRGAMLYLAARFGVYTGAVPVPQEQPWHGVWHPDYRGNCADIAAYRAAHVDPARPTAGIVFYRSEWIMGDFTYHRALVRAFEAAGLNVIPVFTNTLANAELGSPPFAETLHRYFYRDGEPAIDVVVSCLKFSLHAAGTPIEELVRLGVPWLQAYTILAERVEWEDSLIGMNAMEVSISVSLPEFDGAIHAVPIAAKQRMDDGLSVYVALPERMELLARRAHRYAVLRRKENAEKKIAVIFHNYPPTNASIGSAAGLDSPESVVRLLRAMKEAGYRVEDIPETAQALMDEITAQATNDRRCLTDAQIRNACGRLSAADYRDYFGTLPARVQERMCADWGTPPGDVLVADDAFILPGIEKGNILITIQPPRGFGEDPGKLLHSPDAAPTHHYLAFYHWLRTVRRVDAVVHVGTHGSLEWLPGKNAGLSPSCYPDISIGDLPDIYPYWMTIVGEGIQAKRRGAACLISHLSPPMSLAGACDDIAALERALDEYGHFARTQPESADAAAELVREAARAAHLEYEVPEEEDFDAYALRLHNYITDLKNLQIRTGLHVLGRMPPEDDLVDYVKSLVRMDNGDIPALTRVLAEGQGYDYDALLDAGGTLLPDGTTYGMALDRLEELGTRLIAALMARDFSPDAVNAVMETLTAGECRAQMRPQLVCVLSYICTDIVPNLRRTDEEIVHTITALSGAYIEPAPGGAPSSGGADLLPTGRNFFGIDPRTLPSPAAWELGKQLGDAVIEDYIREEGHYPEAVGIVLWAGSNMRSHGQCIAEFLYLMGIRPVWQQPSGRVRAIEVIPLAELGRPRIDVTGRISGLFRDTMPDGARWLDEAARMAGALDESHEENYVRKHMEEDAAELIAAGENEATAWEKASYRIFGDPPGAYGAGIGALLESKEWETLDDLAAVYTRFSGHAYSGGVCGNYEPEIFRRRMAGLAVTIKNEDNRETHMFSSDDFNAYHGGMIATVRAITGKAPRSYSGDSSDRRRTCVRTVQAEAKRIFRAEAMNPKFINGMKKHGYKGASDLASYLAHSYQWDATSAVMEDWMYEKYAEKYALDEDMRAWMKEVNPWALHRIAETLLEAAHRGLWQTEEETIAQLRELYLSMEGELEERADG</sequence>
<dbReference type="GO" id="GO:0009236">
    <property type="term" value="P:cobalamin biosynthetic process"/>
    <property type="evidence" value="ECO:0007669"/>
    <property type="project" value="InterPro"/>
</dbReference>
<dbReference type="PANTHER" id="PTHR44119:SF4">
    <property type="entry name" value="AEROBIC COBALTOCHELATASE SUBUNIT COBN"/>
    <property type="match status" value="1"/>
</dbReference>
<dbReference type="NCBIfam" id="TIGR02257">
    <property type="entry name" value="cobalto_cobN"/>
    <property type="match status" value="1"/>
</dbReference>
<dbReference type="Pfam" id="PF02514">
    <property type="entry name" value="CobN-Mg_chel"/>
    <property type="match status" value="1"/>
</dbReference>
<dbReference type="PANTHER" id="PTHR44119">
    <property type="entry name" value="MAGNESIUM-CHELATASE SUBUNIT CHLH, CHLOROPLASTIC"/>
    <property type="match status" value="1"/>
</dbReference>